<comment type="caution">
    <text evidence="2">The sequence shown here is derived from an EMBL/GenBank/DDBJ whole genome shotgun (WGS) entry which is preliminary data.</text>
</comment>
<name>A0ABQ6T165_9GAMM</name>
<dbReference type="Proteomes" id="UP000326367">
    <property type="component" value="Unassembled WGS sequence"/>
</dbReference>
<dbReference type="EMBL" id="VYKI01000010">
    <property type="protein sequence ID" value="KAA8998747.1"/>
    <property type="molecule type" value="Genomic_DNA"/>
</dbReference>
<protein>
    <recommendedName>
        <fullName evidence="4">Secreted protein</fullName>
    </recommendedName>
</protein>
<feature type="signal peptide" evidence="1">
    <location>
        <begin position="1"/>
        <end position="21"/>
    </location>
</feature>
<evidence type="ECO:0000313" key="3">
    <source>
        <dbReference type="Proteomes" id="UP000326367"/>
    </source>
</evidence>
<gene>
    <name evidence="2" type="ORF">FJU31_10130</name>
</gene>
<evidence type="ECO:0008006" key="4">
    <source>
        <dbReference type="Google" id="ProtNLM"/>
    </source>
</evidence>
<sequence>MNRCTRLLLPTAAITLAAALAACTTTRGPASVPTAERTGQSWVVTRPVIAAQVLDTCSRTSPGREAGRVSGYWAPSRQQVDQMEAKLSSLEAQVPHVLDFDRQYVGIDSDGRQLIYINAFHLPEDASTNPAREAIRVCDGGRQFWGAVYDPATGTFSDLQFNGGKVPSP</sequence>
<reference evidence="2 3" key="1">
    <citation type="journal article" date="2020" name="Antonie Van Leeuwenhoek">
        <title>Stenotrophomonas cyclobalanopsidis sp. nov., isolated from the leaf spot disease of Cyclobalanopsis patelliformis.</title>
        <authorList>
            <person name="Bian D.R."/>
            <person name="Xue H."/>
            <person name="Piao C.G."/>
            <person name="Li Y."/>
        </authorList>
    </citation>
    <scope>NUCLEOTIDE SEQUENCE [LARGE SCALE GENOMIC DNA]</scope>
    <source>
        <strain evidence="2 3">TPQG1-4</strain>
    </source>
</reference>
<organism evidence="2 3">
    <name type="scientific">Stenotrophomonas cyclobalanopsidis</name>
    <dbReference type="NCBI Taxonomy" id="2771362"/>
    <lineage>
        <taxon>Bacteria</taxon>
        <taxon>Pseudomonadati</taxon>
        <taxon>Pseudomonadota</taxon>
        <taxon>Gammaproteobacteria</taxon>
        <taxon>Lysobacterales</taxon>
        <taxon>Lysobacteraceae</taxon>
        <taxon>Stenotrophomonas</taxon>
    </lineage>
</organism>
<dbReference type="RefSeq" id="WP_150454637.1">
    <property type="nucleotide sequence ID" value="NZ_VYKI01000010.1"/>
</dbReference>
<evidence type="ECO:0000313" key="2">
    <source>
        <dbReference type="EMBL" id="KAA8998747.1"/>
    </source>
</evidence>
<keyword evidence="1" id="KW-0732">Signal</keyword>
<dbReference type="PROSITE" id="PS51257">
    <property type="entry name" value="PROKAR_LIPOPROTEIN"/>
    <property type="match status" value="1"/>
</dbReference>
<evidence type="ECO:0000256" key="1">
    <source>
        <dbReference type="SAM" id="SignalP"/>
    </source>
</evidence>
<feature type="chain" id="PRO_5047165591" description="Secreted protein" evidence="1">
    <location>
        <begin position="22"/>
        <end position="169"/>
    </location>
</feature>
<proteinExistence type="predicted"/>
<keyword evidence="3" id="KW-1185">Reference proteome</keyword>
<accession>A0ABQ6T165</accession>